<keyword evidence="2" id="KW-1185">Reference proteome</keyword>
<dbReference type="RefSeq" id="WP_088486400.1">
    <property type="nucleotide sequence ID" value="NZ_NISI01000028.1"/>
</dbReference>
<sequence>MPTYADLNMAPPKSWDEFEDIVCSAAKNRWRNADFARHGRQGQRQDGVDVFGNDDQGRLVGLQCKNTVSGLSREVVLDEVGKAESFKPDLAHLYVVTTGPTDKPLQEFVRELSQTRAQGSKFKVSVLFWNDVWQDLTLDESRLFQHYPQLKPATAANEPTHDQRLYEELKALLAFDPTVRLFRDHDFRGPFSRAAIRPLFEFYDTWDSPEREFMDPELQEGLAKLYAIGGRLAEGLAMRTVPVGNGDFASVFSDNQRARGPRPPEVIEDARVLNEEAREFVPVYERFMRRCREKLVR</sequence>
<evidence type="ECO:0008006" key="3">
    <source>
        <dbReference type="Google" id="ProtNLM"/>
    </source>
</evidence>
<protein>
    <recommendedName>
        <fullName evidence="3">Mrr-like domain-containing protein</fullName>
    </recommendedName>
</protein>
<evidence type="ECO:0000313" key="1">
    <source>
        <dbReference type="EMBL" id="OWQ96492.1"/>
    </source>
</evidence>
<gene>
    <name evidence="1" type="ORF">CDO81_27150</name>
</gene>
<dbReference type="Proteomes" id="UP000197446">
    <property type="component" value="Unassembled WGS sequence"/>
</dbReference>
<dbReference type="AlphaFoldDB" id="A0A254MYR8"/>
<organism evidence="1 2">
    <name type="scientific">Roseateles puraquae</name>
    <dbReference type="NCBI Taxonomy" id="431059"/>
    <lineage>
        <taxon>Bacteria</taxon>
        <taxon>Pseudomonadati</taxon>
        <taxon>Pseudomonadota</taxon>
        <taxon>Betaproteobacteria</taxon>
        <taxon>Burkholderiales</taxon>
        <taxon>Sphaerotilaceae</taxon>
        <taxon>Roseateles</taxon>
    </lineage>
</organism>
<dbReference type="EMBL" id="NISI01000028">
    <property type="protein sequence ID" value="OWQ96492.1"/>
    <property type="molecule type" value="Genomic_DNA"/>
</dbReference>
<evidence type="ECO:0000313" key="2">
    <source>
        <dbReference type="Proteomes" id="UP000197446"/>
    </source>
</evidence>
<comment type="caution">
    <text evidence="1">The sequence shown here is derived from an EMBL/GenBank/DDBJ whole genome shotgun (WGS) entry which is preliminary data.</text>
</comment>
<proteinExistence type="predicted"/>
<reference evidence="1 2" key="1">
    <citation type="journal article" date="2007" name="Int. J. Syst. Evol. Microbiol.">
        <title>Description of Pelomonas aquatica sp. nov. and Pelomonas puraquae sp. nov., isolated from industrial and haemodialysis water.</title>
        <authorList>
            <person name="Gomila M."/>
            <person name="Bowien B."/>
            <person name="Falsen E."/>
            <person name="Moore E.R."/>
            <person name="Lalucat J."/>
        </authorList>
    </citation>
    <scope>NUCLEOTIDE SEQUENCE [LARGE SCALE GENOMIC DNA]</scope>
    <source>
        <strain evidence="1 2">CCUG 52769</strain>
    </source>
</reference>
<dbReference type="OrthoDB" id="8912424at2"/>
<accession>A0A254MYR8</accession>
<name>A0A254MYR8_9BURK</name>